<evidence type="ECO:0000313" key="2">
    <source>
        <dbReference type="EMBL" id="GLI56269.1"/>
    </source>
</evidence>
<accession>A0A9W6LMW8</accession>
<feature type="compositionally biased region" description="Basic residues" evidence="1">
    <location>
        <begin position="53"/>
        <end position="78"/>
    </location>
</feature>
<reference evidence="2" key="1">
    <citation type="submission" date="2022-12" db="EMBL/GenBank/DDBJ databases">
        <title>Reference genome sequencing for broad-spectrum identification of bacterial and archaeal isolates by mass spectrometry.</title>
        <authorList>
            <person name="Sekiguchi Y."/>
            <person name="Tourlousse D.M."/>
        </authorList>
    </citation>
    <scope>NUCLEOTIDE SEQUENCE</scope>
    <source>
        <strain evidence="2">10succ1</strain>
    </source>
</reference>
<keyword evidence="3" id="KW-1185">Reference proteome</keyword>
<sequence>MKKILLIMAMVTALTGCKYTEVYIVEGEALTRKEFDQKCEERQREKKEECKKEKKKVKKSKGKGRGKKKGHKKHRKYN</sequence>
<proteinExistence type="predicted"/>
<dbReference type="EMBL" id="BSDY01000007">
    <property type="protein sequence ID" value="GLI56269.1"/>
    <property type="molecule type" value="Genomic_DNA"/>
</dbReference>
<evidence type="ECO:0008006" key="4">
    <source>
        <dbReference type="Google" id="ProtNLM"/>
    </source>
</evidence>
<evidence type="ECO:0000313" key="3">
    <source>
        <dbReference type="Proteomes" id="UP001144471"/>
    </source>
</evidence>
<dbReference type="PROSITE" id="PS51257">
    <property type="entry name" value="PROKAR_LIPOPROTEIN"/>
    <property type="match status" value="1"/>
</dbReference>
<dbReference type="Proteomes" id="UP001144471">
    <property type="component" value="Unassembled WGS sequence"/>
</dbReference>
<comment type="caution">
    <text evidence="2">The sequence shown here is derived from an EMBL/GenBank/DDBJ whole genome shotgun (WGS) entry which is preliminary data.</text>
</comment>
<gene>
    <name evidence="2" type="ORF">PM10SUCC1_17830</name>
</gene>
<feature type="compositionally biased region" description="Basic and acidic residues" evidence="1">
    <location>
        <begin position="41"/>
        <end position="52"/>
    </location>
</feature>
<name>A0A9W6LMW8_9FUSO</name>
<dbReference type="AlphaFoldDB" id="A0A9W6LMW8"/>
<feature type="region of interest" description="Disordered" evidence="1">
    <location>
        <begin position="41"/>
        <end position="78"/>
    </location>
</feature>
<organism evidence="2 3">
    <name type="scientific">Propionigenium maris DSM 9537</name>
    <dbReference type="NCBI Taxonomy" id="1123000"/>
    <lineage>
        <taxon>Bacteria</taxon>
        <taxon>Fusobacteriati</taxon>
        <taxon>Fusobacteriota</taxon>
        <taxon>Fusobacteriia</taxon>
        <taxon>Fusobacteriales</taxon>
        <taxon>Fusobacteriaceae</taxon>
        <taxon>Propionigenium</taxon>
    </lineage>
</organism>
<evidence type="ECO:0000256" key="1">
    <source>
        <dbReference type="SAM" id="MobiDB-lite"/>
    </source>
</evidence>
<dbReference type="RefSeq" id="WP_281835307.1">
    <property type="nucleotide sequence ID" value="NZ_BSDY01000007.1"/>
</dbReference>
<protein>
    <recommendedName>
        <fullName evidence="4">Lipoprotein</fullName>
    </recommendedName>
</protein>